<accession>A0A4E0RVP5</accession>
<feature type="region of interest" description="Disordered" evidence="2">
    <location>
        <begin position="716"/>
        <end position="736"/>
    </location>
</feature>
<feature type="region of interest" description="Disordered" evidence="2">
    <location>
        <begin position="200"/>
        <end position="227"/>
    </location>
</feature>
<feature type="domain" description="C2H2-type" evidence="3">
    <location>
        <begin position="418"/>
        <end position="448"/>
    </location>
</feature>
<protein>
    <recommendedName>
        <fullName evidence="3">C2H2-type domain-containing protein</fullName>
    </recommendedName>
</protein>
<feature type="compositionally biased region" description="Polar residues" evidence="2">
    <location>
        <begin position="1240"/>
        <end position="1259"/>
    </location>
</feature>
<feature type="region of interest" description="Disordered" evidence="2">
    <location>
        <begin position="1093"/>
        <end position="1152"/>
    </location>
</feature>
<feature type="region of interest" description="Disordered" evidence="2">
    <location>
        <begin position="1235"/>
        <end position="1259"/>
    </location>
</feature>
<dbReference type="GO" id="GO:0008270">
    <property type="term" value="F:zinc ion binding"/>
    <property type="evidence" value="ECO:0007669"/>
    <property type="project" value="UniProtKB-KW"/>
</dbReference>
<feature type="region of interest" description="Disordered" evidence="2">
    <location>
        <begin position="1334"/>
        <end position="1360"/>
    </location>
</feature>
<dbReference type="EMBL" id="JXXN02001156">
    <property type="protein sequence ID" value="THD25407.1"/>
    <property type="molecule type" value="Genomic_DNA"/>
</dbReference>
<keyword evidence="1" id="KW-0863">Zinc-finger</keyword>
<feature type="compositionally biased region" description="Polar residues" evidence="2">
    <location>
        <begin position="1272"/>
        <end position="1285"/>
    </location>
</feature>
<feature type="compositionally biased region" description="Polar residues" evidence="2">
    <location>
        <begin position="725"/>
        <end position="736"/>
    </location>
</feature>
<dbReference type="PROSITE" id="PS00028">
    <property type="entry name" value="ZINC_FINGER_C2H2_1"/>
    <property type="match status" value="2"/>
</dbReference>
<evidence type="ECO:0000256" key="2">
    <source>
        <dbReference type="SAM" id="MobiDB-lite"/>
    </source>
</evidence>
<evidence type="ECO:0000259" key="3">
    <source>
        <dbReference type="PROSITE" id="PS50157"/>
    </source>
</evidence>
<organism evidence="4 5">
    <name type="scientific">Fasciola hepatica</name>
    <name type="common">Liver fluke</name>
    <dbReference type="NCBI Taxonomy" id="6192"/>
    <lineage>
        <taxon>Eukaryota</taxon>
        <taxon>Metazoa</taxon>
        <taxon>Spiralia</taxon>
        <taxon>Lophotrochozoa</taxon>
        <taxon>Platyhelminthes</taxon>
        <taxon>Trematoda</taxon>
        <taxon>Digenea</taxon>
        <taxon>Plagiorchiida</taxon>
        <taxon>Echinostomata</taxon>
        <taxon>Echinostomatoidea</taxon>
        <taxon>Fasciolidae</taxon>
        <taxon>Fasciola</taxon>
    </lineage>
</organism>
<feature type="compositionally biased region" description="Polar residues" evidence="2">
    <location>
        <begin position="1141"/>
        <end position="1152"/>
    </location>
</feature>
<dbReference type="Proteomes" id="UP000230066">
    <property type="component" value="Unassembled WGS sequence"/>
</dbReference>
<comment type="caution">
    <text evidence="4">The sequence shown here is derived from an EMBL/GenBank/DDBJ whole genome shotgun (WGS) entry which is preliminary data.</text>
</comment>
<feature type="compositionally biased region" description="Polar residues" evidence="2">
    <location>
        <begin position="518"/>
        <end position="532"/>
    </location>
</feature>
<feature type="compositionally biased region" description="Low complexity" evidence="2">
    <location>
        <begin position="640"/>
        <end position="661"/>
    </location>
</feature>
<dbReference type="InterPro" id="IPR013087">
    <property type="entry name" value="Znf_C2H2_type"/>
</dbReference>
<keyword evidence="1" id="KW-0862">Zinc</keyword>
<name>A0A4E0RVP5_FASHE</name>
<sequence length="1508" mass="161945">MSSSSQFWGTYSQKYGSPGDILFSTVAGAPPHVHSPQKIGYVSEPGKSLPSAKCMPISLSNSLIDPNIELPAISVRDVDAVLSSLNSSISSTVAPDEIEYKVDSLQRKPFGLSCGTRCSEAVGLCSVSSPITFDDSCKEERHFSPTHMQLASRSPQCAYSINSSSNSAGRRAFSLSVDRITESKKCNNLDSGVSSCICGQTSDDSSSADKASQPEEKPRSEFSVNGIMPPNIGITHASKHDGIQILTLRSTDSVRFFPQSGVADRSKAVSGDHFLNTGSVSGIQRVSVIEQEPSVLGVPLPRPQQLARDRSPFVSLDLATQTLTRKANPPPLSASSEAEKYREANLSVRIANQAQFFPSRSIGSLVRSTLVPQSAQPTVVESAAESLVQSIPNCGPSSEQAQRSVHVQPSSGDDRFRYACPHPRCGRRYQAELALLRHLHKYHCEPVELPHRRRPALGRRFQRRPASEERSNAHLRDKDLATDDTVKMLHTSVSVEDTVSGNRTITVLSAVDSRQLSQPDSSLVRTGANPGSVTKAKSIDKNEPRVQQTCASSLSMLGCHPVTPNPTSSKTPVNVVSASGPRRCIVLQHNSHTGRTNLVRSTSISHNFPQIFDMSETNNPSNAASLQPLSGHHNGSSPFRVPRLRSVSGSVSSPVEPMVSSHPFADSDTCASRSWRSSELRPLLVATAPGRTAALTPHIMWPPGDDMNHLASEETSAHLDENDGQPDSASTSTEVTCPSCGFDLDESDSKRREWMSGVRALAYSKTDSIACPMDGCTRMCSGRADLSSHLTTNHFPEVQNQLVRLIFACPLKDCQTVCPDEISFQSHFNRHLFGYLPGDLSGLFSSGPNIATGSETSNTTPTVVEPINTVGSVNVISAKSGAPDVHPVPEELVEQSATCITSTPVRLPYPSSEQRNELYLDLAGSDSDTGPLRSASTEPHATYPEVGYTGFGTDSNASRVVANTITPISAKETRALSDNSILDLRSPKSASIKAPEDASMDGDPLGPSDSIVGPVQSITTTPLNTLRQAVDSGLDRMHPGGLVMSDTSCPTSITFGGSHVDLTDHRNLLSALDLIPDDILMELLQEDRPGMWGDAAGPGNLSTYSAPHEWDSPDWPVPDDSEDPISEALSPRVQHTDRQDSSSTIPMPTTSCDSLNEFSAVTDEAMGPSSTNWVPSPVVHETWSLAVANEQSSPESGIASSRGLTTSFDCPSLVLSDLTAALILPEVERRLRAKHEASQHGRTTYTAPTRVSPGLTSVPVNTTACGEAVTETMSVTSASETNTRYNRPILGSGKRRRNASESSPTAHYVEHNVTVLRPEVLKSGKHGLSQTETTAVSVGSEASGHSLISKENKRSHGSMTQRLDSCVEPINLSSSIPSPHPLPTSLDAQLPARVPPTPPVTTVRWFGKAASYQRLCPSPGIDSLDDAVFLCSTTTPTRDSQCDLIDLGLHASPKHFGAQPKRRRRKLPKMYTVSSDLAPVVVMPSKTSLPRRHSLVYCNLVPSTRSPH</sequence>
<keyword evidence="1" id="KW-0479">Metal-binding</keyword>
<feature type="region of interest" description="Disordered" evidence="2">
    <location>
        <begin position="613"/>
        <end position="666"/>
    </location>
</feature>
<feature type="region of interest" description="Disordered" evidence="2">
    <location>
        <begin position="1272"/>
        <end position="1305"/>
    </location>
</feature>
<proteinExistence type="predicted"/>
<gene>
    <name evidence="4" type="ORF">D915_003867</name>
</gene>
<feature type="compositionally biased region" description="Polar residues" evidence="2">
    <location>
        <begin position="615"/>
        <end position="637"/>
    </location>
</feature>
<evidence type="ECO:0000313" key="5">
    <source>
        <dbReference type="Proteomes" id="UP000230066"/>
    </source>
</evidence>
<evidence type="ECO:0000313" key="4">
    <source>
        <dbReference type="EMBL" id="THD25407.1"/>
    </source>
</evidence>
<feature type="compositionally biased region" description="Low complexity" evidence="2">
    <location>
        <begin position="202"/>
        <end position="211"/>
    </location>
</feature>
<dbReference type="PROSITE" id="PS50157">
    <property type="entry name" value="ZINC_FINGER_C2H2_2"/>
    <property type="match status" value="1"/>
</dbReference>
<feature type="region of interest" description="Disordered" evidence="2">
    <location>
        <begin position="518"/>
        <end position="544"/>
    </location>
</feature>
<keyword evidence="5" id="KW-1185">Reference proteome</keyword>
<dbReference type="SMART" id="SM00355">
    <property type="entry name" value="ZnF_C2H2"/>
    <property type="match status" value="3"/>
</dbReference>
<evidence type="ECO:0000256" key="1">
    <source>
        <dbReference type="PROSITE-ProRule" id="PRU00042"/>
    </source>
</evidence>
<reference evidence="4" key="1">
    <citation type="submission" date="2019-03" db="EMBL/GenBank/DDBJ databases">
        <title>Improved annotation for the trematode Fasciola hepatica.</title>
        <authorList>
            <person name="Choi Y.-J."/>
            <person name="Martin J."/>
            <person name="Mitreva M."/>
        </authorList>
    </citation>
    <scope>NUCLEOTIDE SEQUENCE [LARGE SCALE GENOMIC DNA]</scope>
</reference>